<reference evidence="1" key="1">
    <citation type="submission" date="2018-05" db="EMBL/GenBank/DDBJ databases">
        <title>Draft genome of Mucuna pruriens seed.</title>
        <authorList>
            <person name="Nnadi N.E."/>
            <person name="Vos R."/>
            <person name="Hasami M.H."/>
            <person name="Devisetty U.K."/>
            <person name="Aguiy J.C."/>
        </authorList>
    </citation>
    <scope>NUCLEOTIDE SEQUENCE [LARGE SCALE GENOMIC DNA]</scope>
    <source>
        <strain evidence="1">JCA_2017</strain>
    </source>
</reference>
<dbReference type="EMBL" id="QJKJ01006688">
    <property type="protein sequence ID" value="RDX85831.1"/>
    <property type="molecule type" value="Genomic_DNA"/>
</dbReference>
<proteinExistence type="predicted"/>
<gene>
    <name evidence="1" type="ORF">CR513_32911</name>
</gene>
<accession>A0A371G5S5</accession>
<keyword evidence="2" id="KW-1185">Reference proteome</keyword>
<protein>
    <submittedName>
        <fullName evidence="1">Uncharacterized protein</fullName>
    </submittedName>
</protein>
<feature type="non-terminal residue" evidence="1">
    <location>
        <position position="1"/>
    </location>
</feature>
<sequence>MKKARMEEENKIKTKEYLKAVDREMCLRRAERYQALIEKHELNKMLINAKMEARESQSQIKHFKQ</sequence>
<dbReference type="AlphaFoldDB" id="A0A371G5S5"/>
<comment type="caution">
    <text evidence="1">The sequence shown here is derived from an EMBL/GenBank/DDBJ whole genome shotgun (WGS) entry which is preliminary data.</text>
</comment>
<name>A0A371G5S5_MUCPR</name>
<organism evidence="1 2">
    <name type="scientific">Mucuna pruriens</name>
    <name type="common">Velvet bean</name>
    <name type="synonym">Dolichos pruriens</name>
    <dbReference type="NCBI Taxonomy" id="157652"/>
    <lineage>
        <taxon>Eukaryota</taxon>
        <taxon>Viridiplantae</taxon>
        <taxon>Streptophyta</taxon>
        <taxon>Embryophyta</taxon>
        <taxon>Tracheophyta</taxon>
        <taxon>Spermatophyta</taxon>
        <taxon>Magnoliopsida</taxon>
        <taxon>eudicotyledons</taxon>
        <taxon>Gunneridae</taxon>
        <taxon>Pentapetalae</taxon>
        <taxon>rosids</taxon>
        <taxon>fabids</taxon>
        <taxon>Fabales</taxon>
        <taxon>Fabaceae</taxon>
        <taxon>Papilionoideae</taxon>
        <taxon>50 kb inversion clade</taxon>
        <taxon>NPAAA clade</taxon>
        <taxon>indigoferoid/millettioid clade</taxon>
        <taxon>Phaseoleae</taxon>
        <taxon>Mucuna</taxon>
    </lineage>
</organism>
<evidence type="ECO:0000313" key="1">
    <source>
        <dbReference type="EMBL" id="RDX85831.1"/>
    </source>
</evidence>
<evidence type="ECO:0000313" key="2">
    <source>
        <dbReference type="Proteomes" id="UP000257109"/>
    </source>
</evidence>
<dbReference type="Proteomes" id="UP000257109">
    <property type="component" value="Unassembled WGS sequence"/>
</dbReference>